<accession>A0A4C1VR14</accession>
<name>A0A4C1VR14_EUMVA</name>
<dbReference type="AlphaFoldDB" id="A0A4C1VR14"/>
<dbReference type="OrthoDB" id="21557at2759"/>
<protein>
    <submittedName>
        <fullName evidence="1">Uncharacterized protein</fullName>
    </submittedName>
</protein>
<comment type="caution">
    <text evidence="1">The sequence shown here is derived from an EMBL/GenBank/DDBJ whole genome shotgun (WGS) entry which is preliminary data.</text>
</comment>
<evidence type="ECO:0000313" key="1">
    <source>
        <dbReference type="EMBL" id="GBP40629.1"/>
    </source>
</evidence>
<dbReference type="Proteomes" id="UP000299102">
    <property type="component" value="Unassembled WGS sequence"/>
</dbReference>
<reference evidence="1 2" key="1">
    <citation type="journal article" date="2019" name="Commun. Biol.">
        <title>The bagworm genome reveals a unique fibroin gene that provides high tensile strength.</title>
        <authorList>
            <person name="Kono N."/>
            <person name="Nakamura H."/>
            <person name="Ohtoshi R."/>
            <person name="Tomita M."/>
            <person name="Numata K."/>
            <person name="Arakawa K."/>
        </authorList>
    </citation>
    <scope>NUCLEOTIDE SEQUENCE [LARGE SCALE GENOMIC DNA]</scope>
</reference>
<proteinExistence type="predicted"/>
<organism evidence="1 2">
    <name type="scientific">Eumeta variegata</name>
    <name type="common">Bagworm moth</name>
    <name type="synonym">Eumeta japonica</name>
    <dbReference type="NCBI Taxonomy" id="151549"/>
    <lineage>
        <taxon>Eukaryota</taxon>
        <taxon>Metazoa</taxon>
        <taxon>Ecdysozoa</taxon>
        <taxon>Arthropoda</taxon>
        <taxon>Hexapoda</taxon>
        <taxon>Insecta</taxon>
        <taxon>Pterygota</taxon>
        <taxon>Neoptera</taxon>
        <taxon>Endopterygota</taxon>
        <taxon>Lepidoptera</taxon>
        <taxon>Glossata</taxon>
        <taxon>Ditrysia</taxon>
        <taxon>Tineoidea</taxon>
        <taxon>Psychidae</taxon>
        <taxon>Oiketicinae</taxon>
        <taxon>Eumeta</taxon>
    </lineage>
</organism>
<sequence>MDDKIDDVCELMKIRRLDILRDAVTDDNVTETENMIDDGNESQITVAEIMKTLGGIKVGKAAGCDRVSSEMLRSVGDIVASLLYQHFNKCWKSHRALQSLYSGSSACVRMNGAYTDWFDIRRGVGRGCIASP</sequence>
<evidence type="ECO:0000313" key="2">
    <source>
        <dbReference type="Proteomes" id="UP000299102"/>
    </source>
</evidence>
<gene>
    <name evidence="1" type="ORF">EVAR_32671_1</name>
</gene>
<keyword evidence="2" id="KW-1185">Reference proteome</keyword>
<dbReference type="EMBL" id="BGZK01000385">
    <property type="protein sequence ID" value="GBP40629.1"/>
    <property type="molecule type" value="Genomic_DNA"/>
</dbReference>